<sequence>MLENKIITKRETLEVSVADLLNFVRKYLFILLIVSACFGVIGILYSFLLPKMFTAQTILLPEYSMSGRSSFFSMAVTAERGGAEKLVPELYPNILRSTPFGQYLLQQPVIDASGKKYNNLREYFARDTTQSFVSRAMSIFKSKPAPAKSQPALPKSDILSISAEEQAKISRAMGLVTISVDDKNGIITIESEMTDPVVAAVIVESSKKYLIQYVEDYRTSRTSDQAAFLEERVRESRSRQDRAEYALQSYRDRNRNAFLNVARIEEQRLQAEYVLAQSIYSDLVVKLEQSKIKVKEEKPVFKILEPAKVPINKSSPKRLMIAIVFAVAGAILTMIYVIFFKEKLHEKLL</sequence>
<evidence type="ECO:0000259" key="7">
    <source>
        <dbReference type="Pfam" id="PF02706"/>
    </source>
</evidence>
<feature type="transmembrane region" description="Helical" evidence="6">
    <location>
        <begin position="27"/>
        <end position="48"/>
    </location>
</feature>
<reference evidence="8 9" key="1">
    <citation type="submission" date="2021-04" db="EMBL/GenBank/DDBJ databases">
        <authorList>
            <person name="Rodrigo-Torres L."/>
            <person name="Arahal R. D."/>
            <person name="Lucena T."/>
        </authorList>
    </citation>
    <scope>NUCLEOTIDE SEQUENCE [LARGE SCALE GENOMIC DNA]</scope>
    <source>
        <strain evidence="8 9">CECT 9623</strain>
    </source>
</reference>
<proteinExistence type="predicted"/>
<dbReference type="InterPro" id="IPR003856">
    <property type="entry name" value="LPS_length_determ_N"/>
</dbReference>
<keyword evidence="4 6" id="KW-1133">Transmembrane helix</keyword>
<dbReference type="EMBL" id="CAJRAU010000003">
    <property type="protein sequence ID" value="CAG5069887.1"/>
    <property type="molecule type" value="Genomic_DNA"/>
</dbReference>
<evidence type="ECO:0000313" key="8">
    <source>
        <dbReference type="EMBL" id="CAG5069887.1"/>
    </source>
</evidence>
<dbReference type="Pfam" id="PF02706">
    <property type="entry name" value="Wzz"/>
    <property type="match status" value="1"/>
</dbReference>
<accession>A0ABM8UQU3</accession>
<evidence type="ECO:0000256" key="4">
    <source>
        <dbReference type="ARBA" id="ARBA00022989"/>
    </source>
</evidence>
<feature type="transmembrane region" description="Helical" evidence="6">
    <location>
        <begin position="319"/>
        <end position="339"/>
    </location>
</feature>
<evidence type="ECO:0000256" key="6">
    <source>
        <dbReference type="SAM" id="Phobius"/>
    </source>
</evidence>
<gene>
    <name evidence="8" type="ORF">DYBT9623_02624</name>
</gene>
<organism evidence="8 9">
    <name type="scientific">Dyadobacter linearis</name>
    <dbReference type="NCBI Taxonomy" id="2823330"/>
    <lineage>
        <taxon>Bacteria</taxon>
        <taxon>Pseudomonadati</taxon>
        <taxon>Bacteroidota</taxon>
        <taxon>Cytophagia</taxon>
        <taxon>Cytophagales</taxon>
        <taxon>Spirosomataceae</taxon>
        <taxon>Dyadobacter</taxon>
    </lineage>
</organism>
<dbReference type="PANTHER" id="PTHR32309">
    <property type="entry name" value="TYROSINE-PROTEIN KINASE"/>
    <property type="match status" value="1"/>
</dbReference>
<evidence type="ECO:0000256" key="2">
    <source>
        <dbReference type="ARBA" id="ARBA00022475"/>
    </source>
</evidence>
<keyword evidence="3 6" id="KW-0812">Transmembrane</keyword>
<protein>
    <recommendedName>
        <fullName evidence="7">Polysaccharide chain length determinant N-terminal domain-containing protein</fullName>
    </recommendedName>
</protein>
<dbReference type="PANTHER" id="PTHR32309:SF31">
    <property type="entry name" value="CAPSULAR EXOPOLYSACCHARIDE FAMILY"/>
    <property type="match status" value="1"/>
</dbReference>
<dbReference type="Proteomes" id="UP000679725">
    <property type="component" value="Unassembled WGS sequence"/>
</dbReference>
<keyword evidence="5 6" id="KW-0472">Membrane</keyword>
<keyword evidence="9" id="KW-1185">Reference proteome</keyword>
<evidence type="ECO:0000313" key="9">
    <source>
        <dbReference type="Proteomes" id="UP000679725"/>
    </source>
</evidence>
<evidence type="ECO:0000256" key="5">
    <source>
        <dbReference type="ARBA" id="ARBA00023136"/>
    </source>
</evidence>
<comment type="caution">
    <text evidence="8">The sequence shown here is derived from an EMBL/GenBank/DDBJ whole genome shotgun (WGS) entry which is preliminary data.</text>
</comment>
<dbReference type="RefSeq" id="WP_215233966.1">
    <property type="nucleotide sequence ID" value="NZ_CAJRAU010000003.1"/>
</dbReference>
<name>A0ABM8UQU3_9BACT</name>
<comment type="subcellular location">
    <subcellularLocation>
        <location evidence="1">Cell membrane</location>
        <topology evidence="1">Multi-pass membrane protein</topology>
    </subcellularLocation>
</comment>
<keyword evidence="2" id="KW-1003">Cell membrane</keyword>
<dbReference type="InterPro" id="IPR050445">
    <property type="entry name" value="Bact_polysacc_biosynth/exp"/>
</dbReference>
<evidence type="ECO:0000256" key="1">
    <source>
        <dbReference type="ARBA" id="ARBA00004651"/>
    </source>
</evidence>
<evidence type="ECO:0000256" key="3">
    <source>
        <dbReference type="ARBA" id="ARBA00022692"/>
    </source>
</evidence>
<feature type="domain" description="Polysaccharide chain length determinant N-terminal" evidence="7">
    <location>
        <begin position="14"/>
        <end position="70"/>
    </location>
</feature>